<gene>
    <name evidence="1" type="ORF">MCB1EB_1158</name>
</gene>
<dbReference type="EMBL" id="AP018150">
    <property type="protein sequence ID" value="BBE09319.1"/>
    <property type="molecule type" value="Genomic_DNA"/>
</dbReference>
<evidence type="ECO:0000313" key="2">
    <source>
        <dbReference type="Proteomes" id="UP000282597"/>
    </source>
</evidence>
<accession>A0A2Z6EV30</accession>
<proteinExistence type="predicted"/>
<dbReference type="RefSeq" id="WP_045362151.1">
    <property type="nucleotide sequence ID" value="NZ_AP018150.1"/>
</dbReference>
<dbReference type="Proteomes" id="UP000282597">
    <property type="component" value="Chromosome"/>
</dbReference>
<dbReference type="AlphaFoldDB" id="A0A2Z6EV30"/>
<protein>
    <submittedName>
        <fullName evidence="1">LysR family transcriptional regulator</fullName>
    </submittedName>
</protein>
<sequence length="79" mass="8661">MSAISAREEIKAGELIALEVDHPIFQSSKMALITRRGKPLLPATDQLLKLLRAELSIFISPPKMDRYASAIQLGVSNAE</sequence>
<keyword evidence="2" id="KW-1185">Reference proteome</keyword>
<name>A0A2Z6EV30_9BURK</name>
<dbReference type="KEGG" id="mcys:MCB1EB_1158"/>
<organism evidence="1 2">
    <name type="scientific">Mycoavidus cysteinexigens</name>
    <dbReference type="NCBI Taxonomy" id="1553431"/>
    <lineage>
        <taxon>Bacteria</taxon>
        <taxon>Pseudomonadati</taxon>
        <taxon>Pseudomonadota</taxon>
        <taxon>Betaproteobacteria</taxon>
        <taxon>Burkholderiales</taxon>
        <taxon>Burkholderiaceae</taxon>
        <taxon>Mycoavidus</taxon>
    </lineage>
</organism>
<evidence type="ECO:0000313" key="1">
    <source>
        <dbReference type="EMBL" id="BBE09319.1"/>
    </source>
</evidence>
<reference evidence="1 2" key="1">
    <citation type="journal article" date="2018" name="Microbes Environ.">
        <title>Comparative Genomic Insights into Endofungal Lifestyles of Two Bacterial Endosymbionts, Mycoavidus cysteinexigens and Burkholderia rhizoxinica.</title>
        <authorList>
            <person name="Sharmin D."/>
            <person name="Guo Y."/>
            <person name="Nishizawa T."/>
            <person name="Ohshima S."/>
            <person name="Sato Y."/>
            <person name="Takashima Y."/>
            <person name="Narisawa K."/>
            <person name="Ohta H."/>
        </authorList>
    </citation>
    <scope>NUCLEOTIDE SEQUENCE [LARGE SCALE GENOMIC DNA]</scope>
    <source>
        <strain evidence="1 2">B1-EB</strain>
    </source>
</reference>